<feature type="binding site" evidence="3">
    <location>
        <position position="126"/>
    </location>
    <ligand>
        <name>a divalent metal cation</name>
        <dbReference type="ChEBI" id="CHEBI:60240"/>
    </ligand>
</feature>
<gene>
    <name evidence="4" type="ORF">NQZ67_18005</name>
</gene>
<dbReference type="GO" id="GO:0046872">
    <property type="term" value="F:metal ion binding"/>
    <property type="evidence" value="ECO:0007669"/>
    <property type="project" value="UniProtKB-KW"/>
</dbReference>
<comment type="caution">
    <text evidence="4">The sequence shown here is derived from an EMBL/GenBank/DDBJ whole genome shotgun (WGS) entry which is preliminary data.</text>
</comment>
<keyword evidence="5" id="KW-1185">Reference proteome</keyword>
<dbReference type="InterPro" id="IPR007837">
    <property type="entry name" value="DinB"/>
</dbReference>
<dbReference type="SUPFAM" id="SSF109854">
    <property type="entry name" value="DinB/YfiT-like putative metalloenzymes"/>
    <property type="match status" value="1"/>
</dbReference>
<dbReference type="Gene3D" id="1.20.120.450">
    <property type="entry name" value="dinb family like domain"/>
    <property type="match status" value="1"/>
</dbReference>
<feature type="binding site" evidence="3">
    <location>
        <position position="48"/>
    </location>
    <ligand>
        <name>a divalent metal cation</name>
        <dbReference type="ChEBI" id="CHEBI:60240"/>
    </ligand>
</feature>
<accession>A0A9X2MS27</accession>
<organism evidence="4 5">
    <name type="scientific">Paenibacillus soyae</name>
    <dbReference type="NCBI Taxonomy" id="2969249"/>
    <lineage>
        <taxon>Bacteria</taxon>
        <taxon>Bacillati</taxon>
        <taxon>Bacillota</taxon>
        <taxon>Bacilli</taxon>
        <taxon>Bacillales</taxon>
        <taxon>Paenibacillaceae</taxon>
        <taxon>Paenibacillus</taxon>
    </lineage>
</organism>
<name>A0A9X2MS27_9BACL</name>
<reference evidence="4" key="1">
    <citation type="submission" date="2022-08" db="EMBL/GenBank/DDBJ databases">
        <title>The genomic sequence of strain Paenibacillus sp. SCIV0701.</title>
        <authorList>
            <person name="Zhao H."/>
        </authorList>
    </citation>
    <scope>NUCLEOTIDE SEQUENCE</scope>
    <source>
        <strain evidence="4">SCIV0701</strain>
    </source>
</reference>
<evidence type="ECO:0000256" key="2">
    <source>
        <dbReference type="ARBA" id="ARBA00022723"/>
    </source>
</evidence>
<dbReference type="RefSeq" id="WP_257448613.1">
    <property type="nucleotide sequence ID" value="NZ_JANIPJ010000013.1"/>
</dbReference>
<evidence type="ECO:0000313" key="4">
    <source>
        <dbReference type="EMBL" id="MCR2805779.1"/>
    </source>
</evidence>
<dbReference type="Pfam" id="PF05163">
    <property type="entry name" value="DinB"/>
    <property type="match status" value="1"/>
</dbReference>
<dbReference type="AlphaFoldDB" id="A0A9X2MS27"/>
<keyword evidence="2 3" id="KW-0479">Metal-binding</keyword>
<dbReference type="Proteomes" id="UP001141950">
    <property type="component" value="Unassembled WGS sequence"/>
</dbReference>
<proteinExistence type="inferred from homology"/>
<protein>
    <submittedName>
        <fullName evidence="4">DinB family protein</fullName>
    </submittedName>
</protein>
<dbReference type="EMBL" id="JANIPJ010000013">
    <property type="protein sequence ID" value="MCR2805779.1"/>
    <property type="molecule type" value="Genomic_DNA"/>
</dbReference>
<feature type="binding site" evidence="3">
    <location>
        <position position="130"/>
    </location>
    <ligand>
        <name>a divalent metal cation</name>
        <dbReference type="ChEBI" id="CHEBI:60240"/>
    </ligand>
</feature>
<evidence type="ECO:0000256" key="1">
    <source>
        <dbReference type="ARBA" id="ARBA00008635"/>
    </source>
</evidence>
<sequence>MYRKAEDLLEDWAVSAAGTLSVMKAITDDKMNTAIVEGHSTLGWLAWHLTGSIGTIAGAAGLQVPFIERGTPVPASMSQIVEKYEAAVETFKNEAGKLTDEQLAEEIDGFMGRTARGKFLRLLIDHQTHHRGQMTVLLRQAGLPVPGVLGPTKEMLAARS</sequence>
<comment type="similarity">
    <text evidence="1">Belongs to the DinB family.</text>
</comment>
<evidence type="ECO:0000313" key="5">
    <source>
        <dbReference type="Proteomes" id="UP001141950"/>
    </source>
</evidence>
<dbReference type="InterPro" id="IPR034660">
    <property type="entry name" value="DinB/YfiT-like"/>
</dbReference>
<evidence type="ECO:0000256" key="3">
    <source>
        <dbReference type="PIRSR" id="PIRSR607837-1"/>
    </source>
</evidence>